<keyword evidence="2" id="KW-0342">GTP-binding</keyword>
<dbReference type="SMART" id="SM00175">
    <property type="entry name" value="RAB"/>
    <property type="match status" value="1"/>
</dbReference>
<evidence type="ECO:0000256" key="1">
    <source>
        <dbReference type="ARBA" id="ARBA00022741"/>
    </source>
</evidence>
<dbReference type="GO" id="GO:0051301">
    <property type="term" value="P:cell division"/>
    <property type="evidence" value="ECO:0007669"/>
    <property type="project" value="UniProtKB-KW"/>
</dbReference>
<dbReference type="EC" id="3.6.5.2" evidence="4"/>
<proteinExistence type="predicted"/>
<organism evidence="4 5">
    <name type="scientific">Blattamonas nauphoetae</name>
    <dbReference type="NCBI Taxonomy" id="2049346"/>
    <lineage>
        <taxon>Eukaryota</taxon>
        <taxon>Metamonada</taxon>
        <taxon>Preaxostyla</taxon>
        <taxon>Oxymonadida</taxon>
        <taxon>Blattamonas</taxon>
    </lineage>
</organism>
<evidence type="ECO:0000256" key="2">
    <source>
        <dbReference type="ARBA" id="ARBA00023134"/>
    </source>
</evidence>
<keyword evidence="4" id="KW-0131">Cell cycle</keyword>
<dbReference type="Pfam" id="PF00071">
    <property type="entry name" value="Ras"/>
    <property type="match status" value="1"/>
</dbReference>
<keyword evidence="4" id="KW-0378">Hydrolase</keyword>
<dbReference type="Gene3D" id="3.40.50.300">
    <property type="entry name" value="P-loop containing nucleotide triphosphate hydrolases"/>
    <property type="match status" value="1"/>
</dbReference>
<dbReference type="SMART" id="SM00174">
    <property type="entry name" value="RHO"/>
    <property type="match status" value="1"/>
</dbReference>
<dbReference type="EMBL" id="JARBJD010000191">
    <property type="protein sequence ID" value="KAK2947760.1"/>
    <property type="molecule type" value="Genomic_DNA"/>
</dbReference>
<evidence type="ECO:0000256" key="3">
    <source>
        <dbReference type="SAM" id="MobiDB-lite"/>
    </source>
</evidence>
<protein>
    <submittedName>
        <fullName evidence="4">Cell division control protein 42 like protein</fullName>
        <ecNumber evidence="4">3.6.5.2</ecNumber>
    </submittedName>
</protein>
<evidence type="ECO:0000313" key="4">
    <source>
        <dbReference type="EMBL" id="KAK2947760.1"/>
    </source>
</evidence>
<keyword evidence="1" id="KW-0547">Nucleotide-binding</keyword>
<gene>
    <name evidence="4" type="ORF">BLNAU_17279</name>
</gene>
<feature type="region of interest" description="Disordered" evidence="3">
    <location>
        <begin position="178"/>
        <end position="197"/>
    </location>
</feature>
<evidence type="ECO:0000313" key="5">
    <source>
        <dbReference type="Proteomes" id="UP001281761"/>
    </source>
</evidence>
<dbReference type="InterPro" id="IPR001806">
    <property type="entry name" value="Small_GTPase"/>
</dbReference>
<dbReference type="InterPro" id="IPR027417">
    <property type="entry name" value="P-loop_NTPase"/>
</dbReference>
<keyword evidence="4" id="KW-0132">Cell division</keyword>
<sequence length="197" mass="21928">MPEPIEVRFSCIGDSSIGKTVLLYAYFHDMYGPESEYDESLGFSTDLTLNGTKFLLYGQDSDASVTNEILRSDLYEKVDVILLCFSIIDEKSFLNIETRWIPEITKLAKDVPVVLVGTHGDYRVDPPEDTTLVSKEQAEELVTRLQLYKYLECCTKTKEGLSDIFNAAATAAHERMLTKGRSGRGRGGDGGSSCEIM</sequence>
<dbReference type="GO" id="GO:0003925">
    <property type="term" value="F:G protein activity"/>
    <property type="evidence" value="ECO:0007669"/>
    <property type="project" value="UniProtKB-EC"/>
</dbReference>
<accession>A0ABQ9X994</accession>
<dbReference type="PROSITE" id="PS51420">
    <property type="entry name" value="RHO"/>
    <property type="match status" value="1"/>
</dbReference>
<comment type="caution">
    <text evidence="4">The sequence shown here is derived from an EMBL/GenBank/DDBJ whole genome shotgun (WGS) entry which is preliminary data.</text>
</comment>
<dbReference type="PANTHER" id="PTHR24072">
    <property type="entry name" value="RHO FAMILY GTPASE"/>
    <property type="match status" value="1"/>
</dbReference>
<dbReference type="PRINTS" id="PR00449">
    <property type="entry name" value="RASTRNSFRMNG"/>
</dbReference>
<dbReference type="PROSITE" id="PS51421">
    <property type="entry name" value="RAS"/>
    <property type="match status" value="1"/>
</dbReference>
<name>A0ABQ9X994_9EUKA</name>
<dbReference type="PROSITE" id="PS51419">
    <property type="entry name" value="RAB"/>
    <property type="match status" value="1"/>
</dbReference>
<keyword evidence="5" id="KW-1185">Reference proteome</keyword>
<reference evidence="4 5" key="1">
    <citation type="journal article" date="2022" name="bioRxiv">
        <title>Genomics of Preaxostyla Flagellates Illuminates Evolutionary Transitions and the Path Towards Mitochondrial Loss.</title>
        <authorList>
            <person name="Novak L.V.F."/>
            <person name="Treitli S.C."/>
            <person name="Pyrih J."/>
            <person name="Halakuc P."/>
            <person name="Pipaliya S.V."/>
            <person name="Vacek V."/>
            <person name="Brzon O."/>
            <person name="Soukal P."/>
            <person name="Eme L."/>
            <person name="Dacks J.B."/>
            <person name="Karnkowska A."/>
            <person name="Elias M."/>
            <person name="Hampl V."/>
        </authorList>
    </citation>
    <scope>NUCLEOTIDE SEQUENCE [LARGE SCALE GENOMIC DNA]</scope>
    <source>
        <strain evidence="4">NAU3</strain>
        <tissue evidence="4">Gut</tissue>
    </source>
</reference>
<dbReference type="Proteomes" id="UP001281761">
    <property type="component" value="Unassembled WGS sequence"/>
</dbReference>
<dbReference type="InterPro" id="IPR003578">
    <property type="entry name" value="Small_GTPase_Rho"/>
</dbReference>
<dbReference type="SUPFAM" id="SSF52540">
    <property type="entry name" value="P-loop containing nucleoside triphosphate hydrolases"/>
    <property type="match status" value="1"/>
</dbReference>